<dbReference type="PROSITE" id="PS51099">
    <property type="entry name" value="PTS_EIIB_TYPE_2"/>
    <property type="match status" value="1"/>
</dbReference>
<dbReference type="STRING" id="140314.SAMN04488076_11036"/>
<gene>
    <name evidence="9" type="ORF">Tpal_2283</name>
</gene>
<dbReference type="InterPro" id="IPR036634">
    <property type="entry name" value="PRD_sf"/>
</dbReference>
<dbReference type="InterPro" id="IPR016152">
    <property type="entry name" value="PTrfase/Anion_transptr"/>
</dbReference>
<evidence type="ECO:0000256" key="5">
    <source>
        <dbReference type="ARBA" id="ARBA00023163"/>
    </source>
</evidence>
<keyword evidence="10" id="KW-1185">Reference proteome</keyword>
<evidence type="ECO:0000256" key="1">
    <source>
        <dbReference type="ARBA" id="ARBA00022679"/>
    </source>
</evidence>
<evidence type="ECO:0000313" key="9">
    <source>
        <dbReference type="EMBL" id="CZQ98542.1"/>
    </source>
</evidence>
<feature type="domain" description="PRD" evidence="8">
    <location>
        <begin position="293"/>
        <end position="401"/>
    </location>
</feature>
<dbReference type="Gene3D" id="1.10.1790.10">
    <property type="entry name" value="PRD domain"/>
    <property type="match status" value="1"/>
</dbReference>
<dbReference type="InterPro" id="IPR013196">
    <property type="entry name" value="HTH_11"/>
</dbReference>
<dbReference type="CDD" id="cd00211">
    <property type="entry name" value="PTS_IIA_fru"/>
    <property type="match status" value="1"/>
</dbReference>
<dbReference type="Pfam" id="PF05043">
    <property type="entry name" value="Mga"/>
    <property type="match status" value="1"/>
</dbReference>
<evidence type="ECO:0000259" key="7">
    <source>
        <dbReference type="PROSITE" id="PS51099"/>
    </source>
</evidence>
<evidence type="ECO:0000256" key="4">
    <source>
        <dbReference type="ARBA" id="ARBA00023159"/>
    </source>
</evidence>
<evidence type="ECO:0000259" key="8">
    <source>
        <dbReference type="PROSITE" id="PS51372"/>
    </source>
</evidence>
<dbReference type="OrthoDB" id="369398at2"/>
<dbReference type="SUPFAM" id="SSF63520">
    <property type="entry name" value="PTS-regulatory domain, PRD"/>
    <property type="match status" value="1"/>
</dbReference>
<evidence type="ECO:0000256" key="3">
    <source>
        <dbReference type="ARBA" id="ARBA00023015"/>
    </source>
</evidence>
<dbReference type="InterPro" id="IPR002178">
    <property type="entry name" value="PTS_EIIA_type-2_dom"/>
</dbReference>
<dbReference type="SUPFAM" id="SSF55804">
    <property type="entry name" value="Phoshotransferase/anion transport protein"/>
    <property type="match status" value="1"/>
</dbReference>
<dbReference type="PANTHER" id="PTHR30185">
    <property type="entry name" value="CRYPTIC BETA-GLUCOSIDE BGL OPERON ANTITERMINATOR"/>
    <property type="match status" value="1"/>
</dbReference>
<dbReference type="InterPro" id="IPR036388">
    <property type="entry name" value="WH-like_DNA-bd_sf"/>
</dbReference>
<sequence>MRDRSLELLRKFVASDFPVSIETLCEEFKLSQRTLRSEIKNLNDCLMNNEFPIIETVRGKGFLLTLSKSQMIDLMGLFGSDLKDEFYSRDERIIDLVLDIALGQNKVFLYQKEEEYKISKSTLDEDMRRLRTLLKEYGVEVLSIPKQGLVFEGKERIIRTMLYSLVNKAIDNVALIDNIKNQSTLQQIIFKYIPLGIINEINQIYDQSISSSEENLYRKNRILFTGIWMVRYNMGFYVKNTNWVRATENAPNGLHVFVTAIFEQFGLAPDKNEFNYLVFMLNTFNSKDMNNSVEWAQAQILSIQLIQYVENTTKIPFSKKEAALQEGLYKHIGGLLNRLRYDTQFANPMKGNIKSNYGEIYKAVEGFSKVMSTTLDKEITEDEVAFLTIHFSTSLSELNQEIEYCYRAVVICNHGVATGKLLAENLKELFNIEVLAVLSSRETELINKLDVDLVFSTVPISEVSKPLLVIDPIIKRESKEVIYNFLNQNSDCKRLISHHENATQMFSSILNLMEKQDIKITKEIYSDVEEIFRKNRLSFNTREIQPMIKDILKDTDIIIQAKASGWEDSITIVSKPLLDDGTITDQYVTAMIDTVKEFGPYIVIGPHLALAHARPEEGANRLGLSVATLEEPVNFGHETNDPVKIIFCLSAIDSFSHLNIMKNLIDLINDEEKIDQLAEVKSEEEFKQVLFG</sequence>
<organism evidence="9 10">
    <name type="scientific">Trichococcus palustris</name>
    <dbReference type="NCBI Taxonomy" id="140314"/>
    <lineage>
        <taxon>Bacteria</taxon>
        <taxon>Bacillati</taxon>
        <taxon>Bacillota</taxon>
        <taxon>Bacilli</taxon>
        <taxon>Lactobacillales</taxon>
        <taxon>Carnobacteriaceae</taxon>
        <taxon>Trichococcus</taxon>
    </lineage>
</organism>
<dbReference type="PANTHER" id="PTHR30185:SF18">
    <property type="entry name" value="TRANSCRIPTIONAL REGULATOR MTLR"/>
    <property type="match status" value="1"/>
</dbReference>
<dbReference type="InterPro" id="IPR011608">
    <property type="entry name" value="PRD"/>
</dbReference>
<dbReference type="Gene3D" id="1.10.10.10">
    <property type="entry name" value="Winged helix-like DNA-binding domain superfamily/Winged helix DNA-binding domain"/>
    <property type="match status" value="1"/>
</dbReference>
<protein>
    <submittedName>
        <fullName evidence="9">Phosphotransferase system eiib component type 2/3</fullName>
    </submittedName>
</protein>
<keyword evidence="2" id="KW-0677">Repeat</keyword>
<dbReference type="InterPro" id="IPR036095">
    <property type="entry name" value="PTS_EIIB-like_sf"/>
</dbReference>
<dbReference type="PROSITE" id="PS51372">
    <property type="entry name" value="PRD_2"/>
    <property type="match status" value="1"/>
</dbReference>
<dbReference type="SUPFAM" id="SSF52794">
    <property type="entry name" value="PTS system IIB component-like"/>
    <property type="match status" value="1"/>
</dbReference>
<dbReference type="Gene3D" id="3.40.930.10">
    <property type="entry name" value="Mannitol-specific EII, Chain A"/>
    <property type="match status" value="1"/>
</dbReference>
<proteinExistence type="predicted"/>
<reference evidence="9 10" key="1">
    <citation type="submission" date="2016-02" db="EMBL/GenBank/DDBJ databases">
        <authorList>
            <person name="Wen L."/>
            <person name="He K."/>
            <person name="Yang H."/>
        </authorList>
    </citation>
    <scope>NUCLEOTIDE SEQUENCE [LARGE SCALE GENOMIC DNA]</scope>
    <source>
        <strain evidence="9">Trichococcus palustris</strain>
    </source>
</reference>
<evidence type="ECO:0000256" key="2">
    <source>
        <dbReference type="ARBA" id="ARBA00022737"/>
    </source>
</evidence>
<dbReference type="GO" id="GO:0008982">
    <property type="term" value="F:protein-N(PI)-phosphohistidine-sugar phosphotransferase activity"/>
    <property type="evidence" value="ECO:0007669"/>
    <property type="project" value="InterPro"/>
</dbReference>
<feature type="domain" description="PTS EIIA type-2" evidence="6">
    <location>
        <begin position="550"/>
        <end position="692"/>
    </location>
</feature>
<evidence type="ECO:0000313" key="10">
    <source>
        <dbReference type="Proteomes" id="UP000242754"/>
    </source>
</evidence>
<dbReference type="AlphaFoldDB" id="A0A143YTX7"/>
<dbReference type="InterPro" id="IPR050661">
    <property type="entry name" value="BglG_antiterminators"/>
</dbReference>
<evidence type="ECO:0000259" key="6">
    <source>
        <dbReference type="PROSITE" id="PS51094"/>
    </source>
</evidence>
<keyword evidence="1 9" id="KW-0808">Transferase</keyword>
<dbReference type="RefSeq" id="WP_087033837.1">
    <property type="nucleotide sequence ID" value="NZ_FJNE01000007.1"/>
</dbReference>
<dbReference type="InterPro" id="IPR013011">
    <property type="entry name" value="PTS_EIIB_2"/>
</dbReference>
<name>A0A143YTX7_9LACT</name>
<dbReference type="Pfam" id="PF00874">
    <property type="entry name" value="PRD"/>
    <property type="match status" value="1"/>
</dbReference>
<dbReference type="InterPro" id="IPR007737">
    <property type="entry name" value="Mga_HTH"/>
</dbReference>
<keyword evidence="5" id="KW-0804">Transcription</keyword>
<dbReference type="EMBL" id="FJNE01000007">
    <property type="protein sequence ID" value="CZQ98542.1"/>
    <property type="molecule type" value="Genomic_DNA"/>
</dbReference>
<feature type="domain" description="PTS EIIB type-2" evidence="7">
    <location>
        <begin position="406"/>
        <end position="494"/>
    </location>
</feature>
<keyword evidence="3" id="KW-0805">Transcription regulation</keyword>
<dbReference type="Pfam" id="PF08279">
    <property type="entry name" value="HTH_11"/>
    <property type="match status" value="1"/>
</dbReference>
<dbReference type="GO" id="GO:0009401">
    <property type="term" value="P:phosphoenolpyruvate-dependent sugar phosphotransferase system"/>
    <property type="evidence" value="ECO:0007669"/>
    <property type="project" value="InterPro"/>
</dbReference>
<dbReference type="CDD" id="cd05568">
    <property type="entry name" value="PTS_IIB_bgl_like"/>
    <property type="match status" value="1"/>
</dbReference>
<dbReference type="Proteomes" id="UP000242754">
    <property type="component" value="Unassembled WGS sequence"/>
</dbReference>
<dbReference type="GO" id="GO:0006355">
    <property type="term" value="P:regulation of DNA-templated transcription"/>
    <property type="evidence" value="ECO:0007669"/>
    <property type="project" value="InterPro"/>
</dbReference>
<dbReference type="PROSITE" id="PS51094">
    <property type="entry name" value="PTS_EIIA_TYPE_2"/>
    <property type="match status" value="1"/>
</dbReference>
<keyword evidence="4" id="KW-0010">Activator</keyword>
<accession>A0A143YTX7</accession>
<dbReference type="Pfam" id="PF00359">
    <property type="entry name" value="PTS_EIIA_2"/>
    <property type="match status" value="1"/>
</dbReference>